<dbReference type="EMBL" id="JACHHD010000001">
    <property type="protein sequence ID" value="MBB5184096.1"/>
    <property type="molecule type" value="Genomic_DNA"/>
</dbReference>
<evidence type="ECO:0000313" key="2">
    <source>
        <dbReference type="EMBL" id="MBB5184096.1"/>
    </source>
</evidence>
<comment type="caution">
    <text evidence="2">The sequence shown here is derived from an EMBL/GenBank/DDBJ whole genome shotgun (WGS) entry which is preliminary data.</text>
</comment>
<protein>
    <submittedName>
        <fullName evidence="2">Uncharacterized protein</fullName>
    </submittedName>
</protein>
<keyword evidence="1" id="KW-1133">Transmembrane helix</keyword>
<accession>A0A7W8CZ79</accession>
<reference evidence="2 3" key="1">
    <citation type="submission" date="2020-08" db="EMBL/GenBank/DDBJ databases">
        <title>Genomic Encyclopedia of Type Strains, Phase IV (KMG-IV): sequencing the most valuable type-strain genomes for metagenomic binning, comparative biology and taxonomic classification.</title>
        <authorList>
            <person name="Goeker M."/>
        </authorList>
    </citation>
    <scope>NUCLEOTIDE SEQUENCE [LARGE SCALE GENOMIC DNA]</scope>
    <source>
        <strain evidence="2 3">DSM 26963</strain>
    </source>
</reference>
<sequence>MAAGRSSTGISPRPMLMGVPRNALRAFNAGVSLSCLRVLAHRLPHLFCGLMFVALLFGRGPVLRTCNRVMAHRPTGSTQTDRIRLPYTAPEASRRAFFVKEQ</sequence>
<name>A0A7W8CZ79_9FIRM</name>
<dbReference type="Proteomes" id="UP000521313">
    <property type="component" value="Unassembled WGS sequence"/>
</dbReference>
<gene>
    <name evidence="2" type="ORF">HNQ43_000129</name>
</gene>
<keyword evidence="1" id="KW-0812">Transmembrane</keyword>
<dbReference type="AlphaFoldDB" id="A0A7W8CZ79"/>
<feature type="transmembrane region" description="Helical" evidence="1">
    <location>
        <begin position="43"/>
        <end position="63"/>
    </location>
</feature>
<evidence type="ECO:0000313" key="3">
    <source>
        <dbReference type="Proteomes" id="UP000521313"/>
    </source>
</evidence>
<keyword evidence="1" id="KW-0472">Membrane</keyword>
<evidence type="ECO:0000256" key="1">
    <source>
        <dbReference type="SAM" id="Phobius"/>
    </source>
</evidence>
<organism evidence="2 3">
    <name type="scientific">Faecalicoccus acidiformans</name>
    <dbReference type="NCBI Taxonomy" id="915173"/>
    <lineage>
        <taxon>Bacteria</taxon>
        <taxon>Bacillati</taxon>
        <taxon>Bacillota</taxon>
        <taxon>Erysipelotrichia</taxon>
        <taxon>Erysipelotrichales</taxon>
        <taxon>Erysipelotrichaceae</taxon>
        <taxon>Faecalicoccus</taxon>
    </lineage>
</organism>
<proteinExistence type="predicted"/>